<proteinExistence type="predicted"/>
<dbReference type="KEGG" id="fli:Fleli_4017"/>
<dbReference type="HOGENOM" id="CLU_584939_0_0_10"/>
<reference evidence="3" key="1">
    <citation type="submission" date="2012-06" db="EMBL/GenBank/DDBJ databases">
        <title>The complete genome of Flexibacter litoralis DSM 6794.</title>
        <authorList>
            <person name="Lucas S."/>
            <person name="Copeland A."/>
            <person name="Lapidus A."/>
            <person name="Glavina del Rio T."/>
            <person name="Dalin E."/>
            <person name="Tice H."/>
            <person name="Bruce D."/>
            <person name="Goodwin L."/>
            <person name="Pitluck S."/>
            <person name="Peters L."/>
            <person name="Ovchinnikova G."/>
            <person name="Lu M."/>
            <person name="Kyrpides N."/>
            <person name="Mavromatis K."/>
            <person name="Ivanova N."/>
            <person name="Brettin T."/>
            <person name="Detter J.C."/>
            <person name="Han C."/>
            <person name="Larimer F."/>
            <person name="Land M."/>
            <person name="Hauser L."/>
            <person name="Markowitz V."/>
            <person name="Cheng J.-F."/>
            <person name="Hugenholtz P."/>
            <person name="Woyke T."/>
            <person name="Wu D."/>
            <person name="Spring S."/>
            <person name="Lang E."/>
            <person name="Kopitz M."/>
            <person name="Brambilla E."/>
            <person name="Klenk H.-P."/>
            <person name="Eisen J.A."/>
        </authorList>
    </citation>
    <scope>NUCLEOTIDE SEQUENCE [LARGE SCALE GENOMIC DNA]</scope>
    <source>
        <strain evidence="3">ATCC 23117 / DSM 6794 / NBRC 15988 / NCIMB 1366 / Sio-4</strain>
    </source>
</reference>
<dbReference type="PATRIC" id="fig|880071.3.peg.4017"/>
<name>I4AQT2_BERLS</name>
<dbReference type="STRING" id="880071.Fleli_4017"/>
<dbReference type="PANTHER" id="PTHR24567:SF77">
    <property type="entry name" value="NUCLEOSIDE-RESPONSIVE TRANSCRIPTIONAL ACTIVATOR OF NUCLEOSIDE UTILIZATION DEOR"/>
    <property type="match status" value="1"/>
</dbReference>
<evidence type="ECO:0000259" key="1">
    <source>
        <dbReference type="PROSITE" id="PS50042"/>
    </source>
</evidence>
<evidence type="ECO:0000313" key="2">
    <source>
        <dbReference type="EMBL" id="AFM06317.1"/>
    </source>
</evidence>
<dbReference type="InterPro" id="IPR018488">
    <property type="entry name" value="cNMP-bd_CS"/>
</dbReference>
<dbReference type="InterPro" id="IPR018490">
    <property type="entry name" value="cNMP-bd_dom_sf"/>
</dbReference>
<dbReference type="OrthoDB" id="9770965at2"/>
<organism evidence="2 3">
    <name type="scientific">Bernardetia litoralis (strain ATCC 23117 / DSM 6794 / NBRC 15988 / NCIMB 1366 / Fx l1 / Sio-4)</name>
    <name type="common">Flexibacter litoralis</name>
    <dbReference type="NCBI Taxonomy" id="880071"/>
    <lineage>
        <taxon>Bacteria</taxon>
        <taxon>Pseudomonadati</taxon>
        <taxon>Bacteroidota</taxon>
        <taxon>Cytophagia</taxon>
        <taxon>Cytophagales</taxon>
        <taxon>Bernardetiaceae</taxon>
        <taxon>Bernardetia</taxon>
    </lineage>
</organism>
<dbReference type="Gene3D" id="2.60.120.10">
    <property type="entry name" value="Jelly Rolls"/>
    <property type="match status" value="1"/>
</dbReference>
<dbReference type="EMBL" id="CP003345">
    <property type="protein sequence ID" value="AFM06317.1"/>
    <property type="molecule type" value="Genomic_DNA"/>
</dbReference>
<dbReference type="eggNOG" id="COG0664">
    <property type="taxonomic scope" value="Bacteria"/>
</dbReference>
<dbReference type="InterPro" id="IPR050397">
    <property type="entry name" value="Env_Response_Regulators"/>
</dbReference>
<feature type="domain" description="Cyclic nucleotide-binding" evidence="1">
    <location>
        <begin position="16"/>
        <end position="119"/>
    </location>
</feature>
<dbReference type="Proteomes" id="UP000006054">
    <property type="component" value="Chromosome"/>
</dbReference>
<dbReference type="RefSeq" id="WP_014799740.1">
    <property type="nucleotide sequence ID" value="NC_018018.1"/>
</dbReference>
<dbReference type="SUPFAM" id="SSF51206">
    <property type="entry name" value="cAMP-binding domain-like"/>
    <property type="match status" value="1"/>
</dbReference>
<dbReference type="PANTHER" id="PTHR24567">
    <property type="entry name" value="CRP FAMILY TRANSCRIPTIONAL REGULATORY PROTEIN"/>
    <property type="match status" value="1"/>
</dbReference>
<keyword evidence="3" id="KW-1185">Reference proteome</keyword>
<dbReference type="AlphaFoldDB" id="I4AQT2"/>
<dbReference type="CDD" id="cd00038">
    <property type="entry name" value="CAP_ED"/>
    <property type="match status" value="1"/>
</dbReference>
<gene>
    <name evidence="2" type="ordered locus">Fleli_4017</name>
</gene>
<dbReference type="GO" id="GO:0003700">
    <property type="term" value="F:DNA-binding transcription factor activity"/>
    <property type="evidence" value="ECO:0007669"/>
    <property type="project" value="TreeGrafter"/>
</dbReference>
<dbReference type="PROSITE" id="PS00889">
    <property type="entry name" value="CNMP_BINDING_2"/>
    <property type="match status" value="1"/>
</dbReference>
<accession>I4AQT2</accession>
<evidence type="ECO:0000313" key="3">
    <source>
        <dbReference type="Proteomes" id="UP000006054"/>
    </source>
</evidence>
<dbReference type="Pfam" id="PF00027">
    <property type="entry name" value="cNMP_binding"/>
    <property type="match status" value="1"/>
</dbReference>
<dbReference type="SMART" id="SM00100">
    <property type="entry name" value="cNMP"/>
    <property type="match status" value="1"/>
</dbReference>
<dbReference type="GO" id="GO:0005829">
    <property type="term" value="C:cytosol"/>
    <property type="evidence" value="ECO:0007669"/>
    <property type="project" value="TreeGrafter"/>
</dbReference>
<dbReference type="InterPro" id="IPR000595">
    <property type="entry name" value="cNMP-bd_dom"/>
</dbReference>
<sequence length="467" mass="53067">MIDRINKVESLKQSSLFMSLPNEALEKIAAKAKMRQFFPNETVVWQGKASDSLYLIIHGIVAVKKITASGQEQIFAYLMAGNTFGEVGILENQPRSATVSALSDVDVLVIQRDDFIQMMYDYPQIGIGLCKMLGKYLVESNRRQARASKKARLILVFSLTPNAGGTNIGNSLARILHAQTKQTTVYTEYPTPQNLISDLNIRKRTKIYKHNAGYDILLSQDENTDLPLSARLTLFLDSMMSDYENIIITLKNQTYIDENLSMLLEFVNQIIIVAPPLEEAMHLVPKLQKQIRDHVRTDEATIFTIINRCSPEHEKTKIKDYSDFDVPYLPDLPLLVDSEDANYKIPRPIEEMLASIIDRLERTHQIGVFIPSTISVDKPIDTTKYVEQTLKFLAERFGGATSKEAKGVWNSKTSGLVDEKVYVVHTYVTQKDMNKYLDEVVDYIKMLKVELQQEAMALEIDKKMTII</sequence>
<dbReference type="PROSITE" id="PS50042">
    <property type="entry name" value="CNMP_BINDING_3"/>
    <property type="match status" value="1"/>
</dbReference>
<protein>
    <submittedName>
        <fullName evidence="2">Cyclic nucleotide-binding protein</fullName>
    </submittedName>
</protein>
<dbReference type="InterPro" id="IPR014710">
    <property type="entry name" value="RmlC-like_jellyroll"/>
</dbReference>